<dbReference type="AlphaFoldDB" id="A0A316YDT5"/>
<dbReference type="EMBL" id="KZ819639">
    <property type="protein sequence ID" value="PWN87760.1"/>
    <property type="molecule type" value="Genomic_DNA"/>
</dbReference>
<keyword evidence="2" id="KW-0732">Signal</keyword>
<dbReference type="GeneID" id="37040186"/>
<feature type="compositionally biased region" description="Basic and acidic residues" evidence="1">
    <location>
        <begin position="95"/>
        <end position="112"/>
    </location>
</feature>
<feature type="region of interest" description="Disordered" evidence="1">
    <location>
        <begin position="21"/>
        <end position="57"/>
    </location>
</feature>
<feature type="compositionally biased region" description="Basic and acidic residues" evidence="1">
    <location>
        <begin position="72"/>
        <end position="81"/>
    </location>
</feature>
<organism evidence="3 4">
    <name type="scientific">Acaromyces ingoldii</name>
    <dbReference type="NCBI Taxonomy" id="215250"/>
    <lineage>
        <taxon>Eukaryota</taxon>
        <taxon>Fungi</taxon>
        <taxon>Dikarya</taxon>
        <taxon>Basidiomycota</taxon>
        <taxon>Ustilaginomycotina</taxon>
        <taxon>Exobasidiomycetes</taxon>
        <taxon>Exobasidiales</taxon>
        <taxon>Cryptobasidiaceae</taxon>
        <taxon>Acaromyces</taxon>
    </lineage>
</organism>
<feature type="compositionally biased region" description="Basic and acidic residues" evidence="1">
    <location>
        <begin position="37"/>
        <end position="57"/>
    </location>
</feature>
<dbReference type="RefSeq" id="XP_025374958.1">
    <property type="nucleotide sequence ID" value="XM_025518270.1"/>
</dbReference>
<feature type="compositionally biased region" description="Low complexity" evidence="1">
    <location>
        <begin position="21"/>
        <end position="31"/>
    </location>
</feature>
<gene>
    <name evidence="3" type="ORF">FA10DRAFT_175907</name>
</gene>
<evidence type="ECO:0000256" key="1">
    <source>
        <dbReference type="SAM" id="MobiDB-lite"/>
    </source>
</evidence>
<proteinExistence type="predicted"/>
<feature type="signal peptide" evidence="2">
    <location>
        <begin position="1"/>
        <end position="20"/>
    </location>
</feature>
<sequence length="112" mass="12829">MRFSLLFSLCCLAFVLSIRASPMNPSPSANPTKSSRRQGERISHYKGFLKKDQEEEKTTEINLESAMKELKLNPDNEEAKTIVESSKGHMGRLQGRKEKTKEKLDDQKRKIC</sequence>
<evidence type="ECO:0000313" key="4">
    <source>
        <dbReference type="Proteomes" id="UP000245768"/>
    </source>
</evidence>
<protein>
    <submittedName>
        <fullName evidence="3">Uncharacterized protein</fullName>
    </submittedName>
</protein>
<reference evidence="3 4" key="1">
    <citation type="journal article" date="2018" name="Mol. Biol. Evol.">
        <title>Broad Genomic Sampling Reveals a Smut Pathogenic Ancestry of the Fungal Clade Ustilaginomycotina.</title>
        <authorList>
            <person name="Kijpornyongpan T."/>
            <person name="Mondo S.J."/>
            <person name="Barry K."/>
            <person name="Sandor L."/>
            <person name="Lee J."/>
            <person name="Lipzen A."/>
            <person name="Pangilinan J."/>
            <person name="LaButti K."/>
            <person name="Hainaut M."/>
            <person name="Henrissat B."/>
            <person name="Grigoriev I.V."/>
            <person name="Spatafora J.W."/>
            <person name="Aime M.C."/>
        </authorList>
    </citation>
    <scope>NUCLEOTIDE SEQUENCE [LARGE SCALE GENOMIC DNA]</scope>
    <source>
        <strain evidence="3 4">MCA 4198</strain>
    </source>
</reference>
<dbReference type="InParanoid" id="A0A316YDT5"/>
<name>A0A316YDT5_9BASI</name>
<keyword evidence="4" id="KW-1185">Reference proteome</keyword>
<feature type="chain" id="PRO_5016399333" evidence="2">
    <location>
        <begin position="21"/>
        <end position="112"/>
    </location>
</feature>
<accession>A0A316YDT5</accession>
<feature type="region of interest" description="Disordered" evidence="1">
    <location>
        <begin position="72"/>
        <end position="112"/>
    </location>
</feature>
<dbReference type="Proteomes" id="UP000245768">
    <property type="component" value="Unassembled WGS sequence"/>
</dbReference>
<evidence type="ECO:0000256" key="2">
    <source>
        <dbReference type="SAM" id="SignalP"/>
    </source>
</evidence>
<evidence type="ECO:0000313" key="3">
    <source>
        <dbReference type="EMBL" id="PWN87760.1"/>
    </source>
</evidence>